<sequence length="304" mass="32976">MGEHTTVVFADLFGSTSVFEALGNAKATLAVTQITTWIAIVVESHGGRVVKMLGDGVLALFPDSASAVNAVVEIQRRHQKRMTLVPPAQRMPIRIGVASGDVELLAGDCYGDAVNIAARLSDLSGAHQIWANSAALDGATEAEGVRFRILGPINIRGRAEPCTVYQVDWQEDVASAFLTMQAEVDPQFDVTQNDVLGGQIELSWLDNRKTFQSFELPIHIGRMHQAEVVVNDPRVSRTHARIDWRNGSVMLVDLSSYGSWVRFSGGGSDLLLRREECVLHGRGEIALGTSFADLSPPTVHFSVS</sequence>
<dbReference type="HOGENOM" id="CLU_080930_0_0_4"/>
<feature type="domain" description="FHA" evidence="1">
    <location>
        <begin position="218"/>
        <end position="261"/>
    </location>
</feature>
<dbReference type="InterPro" id="IPR000253">
    <property type="entry name" value="FHA_dom"/>
</dbReference>
<protein>
    <submittedName>
        <fullName evidence="3">Putative adenylate/guanylate cyclase</fullName>
    </submittedName>
</protein>
<evidence type="ECO:0000313" key="3">
    <source>
        <dbReference type="EMBL" id="ABD70002.1"/>
    </source>
</evidence>
<dbReference type="GO" id="GO:0035556">
    <property type="term" value="P:intracellular signal transduction"/>
    <property type="evidence" value="ECO:0007669"/>
    <property type="project" value="InterPro"/>
</dbReference>
<evidence type="ECO:0000313" key="4">
    <source>
        <dbReference type="Proteomes" id="UP000008332"/>
    </source>
</evidence>
<name>Q21W51_ALBFT</name>
<dbReference type="RefSeq" id="WP_011464570.1">
    <property type="nucleotide sequence ID" value="NC_007908.1"/>
</dbReference>
<dbReference type="SUPFAM" id="SSF49879">
    <property type="entry name" value="SMAD/FHA domain"/>
    <property type="match status" value="1"/>
</dbReference>
<dbReference type="OrthoDB" id="9801841at2"/>
<dbReference type="InterPro" id="IPR050697">
    <property type="entry name" value="Adenylyl/Guanylyl_Cyclase_3/4"/>
</dbReference>
<keyword evidence="4" id="KW-1185">Reference proteome</keyword>
<dbReference type="KEGG" id="rfr:Rfer_2284"/>
<gene>
    <name evidence="3" type="ordered locus">Rfer_2284</name>
</gene>
<dbReference type="Pfam" id="PF00211">
    <property type="entry name" value="Guanylate_cyc"/>
    <property type="match status" value="1"/>
</dbReference>
<dbReference type="Gene3D" id="2.60.200.20">
    <property type="match status" value="1"/>
</dbReference>
<feature type="domain" description="Guanylate cyclase" evidence="2">
    <location>
        <begin position="6"/>
        <end position="121"/>
    </location>
</feature>
<dbReference type="STRING" id="338969.Rfer_2284"/>
<organism evidence="3 4">
    <name type="scientific">Albidiferax ferrireducens (strain ATCC BAA-621 / DSM 15236 / T118)</name>
    <name type="common">Rhodoferax ferrireducens</name>
    <dbReference type="NCBI Taxonomy" id="338969"/>
    <lineage>
        <taxon>Bacteria</taxon>
        <taxon>Pseudomonadati</taxon>
        <taxon>Pseudomonadota</taxon>
        <taxon>Betaproteobacteria</taxon>
        <taxon>Burkholderiales</taxon>
        <taxon>Comamonadaceae</taxon>
        <taxon>Rhodoferax</taxon>
    </lineage>
</organism>
<dbReference type="PANTHER" id="PTHR43081">
    <property type="entry name" value="ADENYLATE CYCLASE, TERMINAL-DIFFERENTIATION SPECIFIC-RELATED"/>
    <property type="match status" value="1"/>
</dbReference>
<dbReference type="CDD" id="cd07302">
    <property type="entry name" value="CHD"/>
    <property type="match status" value="1"/>
</dbReference>
<evidence type="ECO:0000259" key="2">
    <source>
        <dbReference type="PROSITE" id="PS50125"/>
    </source>
</evidence>
<dbReference type="PANTHER" id="PTHR43081:SF1">
    <property type="entry name" value="ADENYLATE CYCLASE, TERMINAL-DIFFERENTIATION SPECIFIC"/>
    <property type="match status" value="1"/>
</dbReference>
<dbReference type="GO" id="GO:0004016">
    <property type="term" value="F:adenylate cyclase activity"/>
    <property type="evidence" value="ECO:0007669"/>
    <property type="project" value="UniProtKB-ARBA"/>
</dbReference>
<reference evidence="4" key="1">
    <citation type="submission" date="2006-02" db="EMBL/GenBank/DDBJ databases">
        <title>Complete sequence of chromosome of Rhodoferax ferrireducens DSM 15236.</title>
        <authorList>
            <person name="Copeland A."/>
            <person name="Lucas S."/>
            <person name="Lapidus A."/>
            <person name="Barry K."/>
            <person name="Detter J.C."/>
            <person name="Glavina del Rio T."/>
            <person name="Hammon N."/>
            <person name="Israni S."/>
            <person name="Pitluck S."/>
            <person name="Brettin T."/>
            <person name="Bruce D."/>
            <person name="Han C."/>
            <person name="Tapia R."/>
            <person name="Gilna P."/>
            <person name="Kiss H."/>
            <person name="Schmutz J."/>
            <person name="Larimer F."/>
            <person name="Land M."/>
            <person name="Kyrpides N."/>
            <person name="Ivanova N."/>
            <person name="Richardson P."/>
        </authorList>
    </citation>
    <scope>NUCLEOTIDE SEQUENCE [LARGE SCALE GENOMIC DNA]</scope>
    <source>
        <strain evidence="4">ATCC BAA-621 / DSM 15236 / T118</strain>
    </source>
</reference>
<dbReference type="SMART" id="SM00240">
    <property type="entry name" value="FHA"/>
    <property type="match status" value="1"/>
</dbReference>
<dbReference type="CDD" id="cd00060">
    <property type="entry name" value="FHA"/>
    <property type="match status" value="1"/>
</dbReference>
<dbReference type="InterPro" id="IPR001054">
    <property type="entry name" value="A/G_cyclase"/>
</dbReference>
<dbReference type="GO" id="GO:0009190">
    <property type="term" value="P:cyclic nucleotide biosynthetic process"/>
    <property type="evidence" value="ECO:0007669"/>
    <property type="project" value="InterPro"/>
</dbReference>
<dbReference type="PROSITE" id="PS50006">
    <property type="entry name" value="FHA_DOMAIN"/>
    <property type="match status" value="1"/>
</dbReference>
<proteinExistence type="predicted"/>
<dbReference type="PROSITE" id="PS50125">
    <property type="entry name" value="GUANYLATE_CYCLASE_2"/>
    <property type="match status" value="1"/>
</dbReference>
<dbReference type="eggNOG" id="COG1716">
    <property type="taxonomic scope" value="Bacteria"/>
</dbReference>
<dbReference type="AlphaFoldDB" id="Q21W51"/>
<dbReference type="Pfam" id="PF00498">
    <property type="entry name" value="FHA"/>
    <property type="match status" value="1"/>
</dbReference>
<dbReference type="InterPro" id="IPR029787">
    <property type="entry name" value="Nucleotide_cyclase"/>
</dbReference>
<accession>Q21W51</accession>
<dbReference type="Gene3D" id="3.30.70.1230">
    <property type="entry name" value="Nucleotide cyclase"/>
    <property type="match status" value="1"/>
</dbReference>
<dbReference type="InterPro" id="IPR008984">
    <property type="entry name" value="SMAD_FHA_dom_sf"/>
</dbReference>
<dbReference type="Proteomes" id="UP000008332">
    <property type="component" value="Chromosome"/>
</dbReference>
<evidence type="ECO:0000259" key="1">
    <source>
        <dbReference type="PROSITE" id="PS50006"/>
    </source>
</evidence>
<dbReference type="SUPFAM" id="SSF55073">
    <property type="entry name" value="Nucleotide cyclase"/>
    <property type="match status" value="1"/>
</dbReference>
<dbReference type="EMBL" id="CP000267">
    <property type="protein sequence ID" value="ABD70002.1"/>
    <property type="molecule type" value="Genomic_DNA"/>
</dbReference>
<dbReference type="eggNOG" id="COG2114">
    <property type="taxonomic scope" value="Bacteria"/>
</dbReference>